<keyword evidence="4" id="KW-1185">Reference proteome</keyword>
<feature type="region of interest" description="Disordered" evidence="1">
    <location>
        <begin position="51"/>
        <end position="126"/>
    </location>
</feature>
<evidence type="ECO:0000313" key="3">
    <source>
        <dbReference type="EMBL" id="APW58618.1"/>
    </source>
</evidence>
<gene>
    <name evidence="3" type="ORF">BSF38_00016</name>
</gene>
<dbReference type="KEGG" id="pbor:BSF38_00016"/>
<evidence type="ECO:0000256" key="1">
    <source>
        <dbReference type="SAM" id="MobiDB-lite"/>
    </source>
</evidence>
<proteinExistence type="predicted"/>
<evidence type="ECO:0000313" key="4">
    <source>
        <dbReference type="Proteomes" id="UP000186309"/>
    </source>
</evidence>
<name>A0A1U7CI87_9BACT</name>
<dbReference type="EMBL" id="CP019082">
    <property type="protein sequence ID" value="APW58618.1"/>
    <property type="molecule type" value="Genomic_DNA"/>
</dbReference>
<protein>
    <submittedName>
        <fullName evidence="3">Uncharacterized protein</fullName>
    </submittedName>
</protein>
<keyword evidence="2" id="KW-0812">Transmembrane</keyword>
<reference evidence="4" key="1">
    <citation type="submission" date="2016-12" db="EMBL/GenBank/DDBJ databases">
        <title>Comparative genomics of four Isosphaeraceae planctomycetes: a common pool of plasmids and glycoside hydrolase genes.</title>
        <authorList>
            <person name="Ivanova A."/>
        </authorList>
    </citation>
    <scope>NUCLEOTIDE SEQUENCE [LARGE SCALE GENOMIC DNA]</scope>
    <source>
        <strain evidence="4">PX4</strain>
    </source>
</reference>
<feature type="compositionally biased region" description="Basic and acidic residues" evidence="1">
    <location>
        <begin position="52"/>
        <end position="81"/>
    </location>
</feature>
<dbReference type="STRING" id="1387353.BSF38_00016"/>
<dbReference type="AlphaFoldDB" id="A0A1U7CI87"/>
<keyword evidence="2" id="KW-1133">Transmembrane helix</keyword>
<dbReference type="Proteomes" id="UP000186309">
    <property type="component" value="Chromosome"/>
</dbReference>
<evidence type="ECO:0000256" key="2">
    <source>
        <dbReference type="SAM" id="Phobius"/>
    </source>
</evidence>
<organism evidence="3 4">
    <name type="scientific">Paludisphaera borealis</name>
    <dbReference type="NCBI Taxonomy" id="1387353"/>
    <lineage>
        <taxon>Bacteria</taxon>
        <taxon>Pseudomonadati</taxon>
        <taxon>Planctomycetota</taxon>
        <taxon>Planctomycetia</taxon>
        <taxon>Isosphaerales</taxon>
        <taxon>Isosphaeraceae</taxon>
        <taxon>Paludisphaera</taxon>
    </lineage>
</organism>
<keyword evidence="2" id="KW-0472">Membrane</keyword>
<feature type="transmembrane region" description="Helical" evidence="2">
    <location>
        <begin position="28"/>
        <end position="53"/>
    </location>
</feature>
<feature type="compositionally biased region" description="Basic and acidic residues" evidence="1">
    <location>
        <begin position="90"/>
        <end position="107"/>
    </location>
</feature>
<sequence length="126" mass="13654">MPHSNPVAIAKETVAIAKESGSPAFQKVATWTLIASAAVTTIVGLLHAAHTIARDLSRKPERKGYSGSHDRPKPQEARHAPEPPIQAITGREEKSWVEKARAADREKPARHRQPAYGDGHGHGGRH</sequence>
<accession>A0A1U7CI87</accession>